<dbReference type="Pfam" id="PF00221">
    <property type="entry name" value="Lyase_aromatic"/>
    <property type="match status" value="1"/>
</dbReference>
<dbReference type="PANTHER" id="PTHR10362">
    <property type="entry name" value="HISTIDINE AMMONIA-LYASE"/>
    <property type="match status" value="1"/>
</dbReference>
<dbReference type="Proteomes" id="UP001215712">
    <property type="component" value="Unassembled WGS sequence"/>
</dbReference>
<dbReference type="PROSITE" id="PS00488">
    <property type="entry name" value="PAL_HISTIDASE"/>
    <property type="match status" value="1"/>
</dbReference>
<dbReference type="Gene3D" id="1.20.200.10">
    <property type="entry name" value="Fumarase/aspartase (Central domain)"/>
    <property type="match status" value="1"/>
</dbReference>
<accession>A0AAD6HXD2</accession>
<dbReference type="EMBL" id="JAQJAN010000001">
    <property type="protein sequence ID" value="KAJ5741095.1"/>
    <property type="molecule type" value="Genomic_DNA"/>
</dbReference>
<evidence type="ECO:0000313" key="2">
    <source>
        <dbReference type="Proteomes" id="UP001215712"/>
    </source>
</evidence>
<proteinExistence type="predicted"/>
<dbReference type="SUPFAM" id="SSF48557">
    <property type="entry name" value="L-aspartase-like"/>
    <property type="match status" value="1"/>
</dbReference>
<dbReference type="AlphaFoldDB" id="A0AAD6HXD2"/>
<keyword evidence="2" id="KW-1185">Reference proteome</keyword>
<organism evidence="1 2">
    <name type="scientific">Penicillium malachiteum</name>
    <dbReference type="NCBI Taxonomy" id="1324776"/>
    <lineage>
        <taxon>Eukaryota</taxon>
        <taxon>Fungi</taxon>
        <taxon>Dikarya</taxon>
        <taxon>Ascomycota</taxon>
        <taxon>Pezizomycotina</taxon>
        <taxon>Eurotiomycetes</taxon>
        <taxon>Eurotiomycetidae</taxon>
        <taxon>Eurotiales</taxon>
        <taxon>Aspergillaceae</taxon>
        <taxon>Penicillium</taxon>
    </lineage>
</organism>
<protein>
    <submittedName>
        <fullName evidence="1">Uncharacterized protein</fullName>
    </submittedName>
</protein>
<reference evidence="1" key="1">
    <citation type="journal article" date="2023" name="IMA Fungus">
        <title>Comparative genomic study of the Penicillium genus elucidates a diverse pangenome and 15 lateral gene transfer events.</title>
        <authorList>
            <person name="Petersen C."/>
            <person name="Sorensen T."/>
            <person name="Nielsen M.R."/>
            <person name="Sondergaard T.E."/>
            <person name="Sorensen J.L."/>
            <person name="Fitzpatrick D.A."/>
            <person name="Frisvad J.C."/>
            <person name="Nielsen K.L."/>
        </authorList>
    </citation>
    <scope>NUCLEOTIDE SEQUENCE</scope>
    <source>
        <strain evidence="1">IBT 17514</strain>
    </source>
</reference>
<dbReference type="InterPro" id="IPR008948">
    <property type="entry name" value="L-Aspartase-like"/>
</dbReference>
<comment type="caution">
    <text evidence="1">The sequence shown here is derived from an EMBL/GenBank/DDBJ whole genome shotgun (WGS) entry which is preliminary data.</text>
</comment>
<reference evidence="1" key="2">
    <citation type="submission" date="2023-01" db="EMBL/GenBank/DDBJ databases">
        <authorList>
            <person name="Petersen C."/>
        </authorList>
    </citation>
    <scope>NUCLEOTIDE SEQUENCE</scope>
    <source>
        <strain evidence="1">IBT 17514</strain>
    </source>
</reference>
<sequence>MSPLRGSISASGDLSPLAYISGAIQGKSTTRVLRPDKKQDVYADEACAEAGLEAVSLMAKEGLAIANETAIPTAAATFGHLKALTSFFGKFRPHPEQIESSRNISAFFGGSQLSVPKDGKDGSLRQDRYCIRTAAQYISRVLEDLLLAHQQITIECNSAIDNPLIDDDSYITFKRRPDTSAMEKCRQGIQSIGRMIYTQCREIMNPTTSWGLPPNLVVEEPSKFAIFKATDIHIAALTAELGFLAGPVNHLYGAEMGNQSLNFLALISTRYTSTAARVLTELVAAHILALCQAFDLRAMQLLFLDSIAAQFQILVRTLETDINIQSKEKPPSEVLWVSLQKSLDQTVTMDSEERFMQIANSMRLPNLDHVNSATGPRTWVEMDNLIWKAVRFNI</sequence>
<evidence type="ECO:0000313" key="1">
    <source>
        <dbReference type="EMBL" id="KAJ5741095.1"/>
    </source>
</evidence>
<name>A0AAD6HXD2_9EURO</name>
<dbReference type="InterPro" id="IPR022313">
    <property type="entry name" value="Phe/His_NH3-lyase_AS"/>
</dbReference>
<gene>
    <name evidence="1" type="ORF">N7493_000967</name>
</gene>
<dbReference type="GO" id="GO:0016841">
    <property type="term" value="F:ammonia-lyase activity"/>
    <property type="evidence" value="ECO:0007669"/>
    <property type="project" value="InterPro"/>
</dbReference>
<dbReference type="InterPro" id="IPR001106">
    <property type="entry name" value="Aromatic_Lyase"/>
</dbReference>